<comment type="caution">
    <text evidence="2">The sequence shown here is derived from an EMBL/GenBank/DDBJ whole genome shotgun (WGS) entry which is preliminary data.</text>
</comment>
<evidence type="ECO:0000313" key="3">
    <source>
        <dbReference type="Proteomes" id="UP000728647"/>
    </source>
</evidence>
<name>A0A8J8GNJ2_9EURY</name>
<reference evidence="2" key="1">
    <citation type="submission" date="2020-06" db="EMBL/GenBank/DDBJ databases">
        <title>Haloterrigena sp. nov., an extremely halophilic archaeon isolated from a saline sediment.</title>
        <authorList>
            <person name="Liu B.-B."/>
        </authorList>
    </citation>
    <scope>NUCLEOTIDE SEQUENCE</scope>
    <source>
        <strain evidence="2">SYSU A121-1</strain>
    </source>
</reference>
<keyword evidence="1" id="KW-0812">Transmembrane</keyword>
<dbReference type="EMBL" id="JABURA010000001">
    <property type="protein sequence ID" value="NUB93349.1"/>
    <property type="molecule type" value="Genomic_DNA"/>
</dbReference>
<feature type="transmembrane region" description="Helical" evidence="1">
    <location>
        <begin position="86"/>
        <end position="109"/>
    </location>
</feature>
<protein>
    <submittedName>
        <fullName evidence="2">Uncharacterized protein</fullName>
    </submittedName>
</protein>
<feature type="transmembrane region" description="Helical" evidence="1">
    <location>
        <begin position="26"/>
        <end position="45"/>
    </location>
</feature>
<keyword evidence="1" id="KW-0472">Membrane</keyword>
<organism evidence="2 3">
    <name type="scientific">Haloterrigena gelatinilytica</name>
    <dbReference type="NCBI Taxonomy" id="2741724"/>
    <lineage>
        <taxon>Archaea</taxon>
        <taxon>Methanobacteriati</taxon>
        <taxon>Methanobacteriota</taxon>
        <taxon>Stenosarchaea group</taxon>
        <taxon>Halobacteria</taxon>
        <taxon>Halobacteriales</taxon>
        <taxon>Natrialbaceae</taxon>
        <taxon>Haloterrigena</taxon>
    </lineage>
</organism>
<feature type="transmembrane region" description="Helical" evidence="1">
    <location>
        <begin position="121"/>
        <end position="142"/>
    </location>
</feature>
<gene>
    <name evidence="2" type="ORF">HT576_20325</name>
</gene>
<proteinExistence type="predicted"/>
<dbReference type="Proteomes" id="UP000728647">
    <property type="component" value="Unassembled WGS sequence"/>
</dbReference>
<evidence type="ECO:0000313" key="2">
    <source>
        <dbReference type="EMBL" id="NUB93349.1"/>
    </source>
</evidence>
<dbReference type="AlphaFoldDB" id="A0A8J8GNJ2"/>
<dbReference type="RefSeq" id="WP_174702932.1">
    <property type="nucleotide sequence ID" value="NZ_JABURA010000001.1"/>
</dbReference>
<feature type="transmembrane region" description="Helical" evidence="1">
    <location>
        <begin position="190"/>
        <end position="210"/>
    </location>
</feature>
<feature type="transmembrane region" description="Helical" evidence="1">
    <location>
        <begin position="57"/>
        <end position="74"/>
    </location>
</feature>
<keyword evidence="1" id="KW-1133">Transmembrane helix</keyword>
<feature type="transmembrane region" description="Helical" evidence="1">
    <location>
        <begin position="148"/>
        <end position="169"/>
    </location>
</feature>
<feature type="transmembrane region" description="Helical" evidence="1">
    <location>
        <begin position="216"/>
        <end position="236"/>
    </location>
</feature>
<sequence length="259" mass="28121">MMFVPAPLLAFDASDPEATVAIGQLFASLAVGVAALVLLYYASVFVRDVLVADVREAQWYLFAAIGAAIAYSVADVGTVVLEADSLSLFAEGAVLFFILFLALAIRAMYHAERPGEGRSRLVPAWADYAVVAVFVAAWWGTFLLESDWTHPVIAVGWIVTSAWAVLYAVRTVRVHEGTTLAALTRHLLPAILCLVAVVSVDLVAGYLSGYEALTDAVWIVGTTLVAAFLFDTAVAIRQQGGELKRLYDWTTWREQSFEQ</sequence>
<accession>A0A8J8GNJ2</accession>
<evidence type="ECO:0000256" key="1">
    <source>
        <dbReference type="SAM" id="Phobius"/>
    </source>
</evidence>
<dbReference type="OrthoDB" id="238312at2157"/>